<dbReference type="STRING" id="1280837.A0A316V7I4"/>
<dbReference type="EMBL" id="KZ819606">
    <property type="protein sequence ID" value="PWN32173.1"/>
    <property type="molecule type" value="Genomic_DNA"/>
</dbReference>
<dbReference type="SMART" id="SM00558">
    <property type="entry name" value="JmjC"/>
    <property type="match status" value="1"/>
</dbReference>
<dbReference type="GO" id="GO:0032454">
    <property type="term" value="F:histone H3K9 demethylase activity"/>
    <property type="evidence" value="ECO:0007669"/>
    <property type="project" value="InterPro"/>
</dbReference>
<evidence type="ECO:0000313" key="6">
    <source>
        <dbReference type="EMBL" id="PWN32173.1"/>
    </source>
</evidence>
<dbReference type="Gene3D" id="2.60.120.650">
    <property type="entry name" value="Cupin"/>
    <property type="match status" value="1"/>
</dbReference>
<keyword evidence="3" id="KW-0539">Nucleus</keyword>
<dbReference type="Proteomes" id="UP000245771">
    <property type="component" value="Unassembled WGS sequence"/>
</dbReference>
<feature type="non-terminal residue" evidence="6">
    <location>
        <position position="609"/>
    </location>
</feature>
<dbReference type="InterPro" id="IPR045109">
    <property type="entry name" value="LSDs-like"/>
</dbReference>
<organism evidence="6 7">
    <name type="scientific">Meira miltonrushii</name>
    <dbReference type="NCBI Taxonomy" id="1280837"/>
    <lineage>
        <taxon>Eukaryota</taxon>
        <taxon>Fungi</taxon>
        <taxon>Dikarya</taxon>
        <taxon>Basidiomycota</taxon>
        <taxon>Ustilaginomycotina</taxon>
        <taxon>Exobasidiomycetes</taxon>
        <taxon>Exobasidiales</taxon>
        <taxon>Brachybasidiaceae</taxon>
        <taxon>Meira</taxon>
    </lineage>
</organism>
<dbReference type="GO" id="GO:0003712">
    <property type="term" value="F:transcription coregulator activity"/>
    <property type="evidence" value="ECO:0007669"/>
    <property type="project" value="TreeGrafter"/>
</dbReference>
<evidence type="ECO:0000313" key="7">
    <source>
        <dbReference type="Proteomes" id="UP000245771"/>
    </source>
</evidence>
<dbReference type="InterPro" id="IPR003347">
    <property type="entry name" value="JmjC_dom"/>
</dbReference>
<dbReference type="GO" id="GO:0000785">
    <property type="term" value="C:chromatin"/>
    <property type="evidence" value="ECO:0007669"/>
    <property type="project" value="TreeGrafter"/>
</dbReference>
<comment type="subcellular location">
    <subcellularLocation>
        <location evidence="1">Nucleus</location>
    </subcellularLocation>
</comment>
<reference evidence="6 7" key="1">
    <citation type="journal article" date="2018" name="Mol. Biol. Evol.">
        <title>Broad Genomic Sampling Reveals a Smut Pathogenic Ancestry of the Fungal Clade Ustilaginomycotina.</title>
        <authorList>
            <person name="Kijpornyongpan T."/>
            <person name="Mondo S.J."/>
            <person name="Barry K."/>
            <person name="Sandor L."/>
            <person name="Lee J."/>
            <person name="Lipzen A."/>
            <person name="Pangilinan J."/>
            <person name="LaButti K."/>
            <person name="Hainaut M."/>
            <person name="Henrissat B."/>
            <person name="Grigoriev I.V."/>
            <person name="Spatafora J.W."/>
            <person name="Aime M.C."/>
        </authorList>
    </citation>
    <scope>NUCLEOTIDE SEQUENCE [LARGE SCALE GENOMIC DNA]</scope>
    <source>
        <strain evidence="6 7">MCA 3882</strain>
    </source>
</reference>
<dbReference type="GO" id="GO:0006357">
    <property type="term" value="P:regulation of transcription by RNA polymerase II"/>
    <property type="evidence" value="ECO:0007669"/>
    <property type="project" value="TreeGrafter"/>
</dbReference>
<dbReference type="Pfam" id="PF02373">
    <property type="entry name" value="JmjC"/>
    <property type="match status" value="1"/>
</dbReference>
<dbReference type="PANTHER" id="PTHR12549">
    <property type="entry name" value="JMJC DOMAIN-CONTAINING HISTONE DEMETHYLATION PROTEIN"/>
    <property type="match status" value="1"/>
</dbReference>
<keyword evidence="2" id="KW-0479">Metal-binding</keyword>
<dbReference type="InParanoid" id="A0A316V7I4"/>
<dbReference type="PROSITE" id="PS51184">
    <property type="entry name" value="JMJC"/>
    <property type="match status" value="1"/>
</dbReference>
<dbReference type="AlphaFoldDB" id="A0A316V7I4"/>
<protein>
    <recommendedName>
        <fullName evidence="5">JmjC domain-containing protein</fullName>
    </recommendedName>
</protein>
<dbReference type="RefSeq" id="XP_025352475.1">
    <property type="nucleotide sequence ID" value="XM_025496084.1"/>
</dbReference>
<dbReference type="GeneID" id="37017865"/>
<evidence type="ECO:0000259" key="5">
    <source>
        <dbReference type="PROSITE" id="PS51184"/>
    </source>
</evidence>
<proteinExistence type="predicted"/>
<keyword evidence="7" id="KW-1185">Reference proteome</keyword>
<dbReference type="SUPFAM" id="SSF51197">
    <property type="entry name" value="Clavaminate synthase-like"/>
    <property type="match status" value="1"/>
</dbReference>
<dbReference type="GO" id="GO:0031490">
    <property type="term" value="F:chromatin DNA binding"/>
    <property type="evidence" value="ECO:0007669"/>
    <property type="project" value="TreeGrafter"/>
</dbReference>
<evidence type="ECO:0000256" key="4">
    <source>
        <dbReference type="SAM" id="MobiDB-lite"/>
    </source>
</evidence>
<dbReference type="PANTHER" id="PTHR12549:SF38">
    <property type="entry name" value="JMJC DOMAIN-CONTAINING HISTONE DEMETHYLASE 2, ISOFORM A"/>
    <property type="match status" value="1"/>
</dbReference>
<feature type="non-terminal residue" evidence="6">
    <location>
        <position position="1"/>
    </location>
</feature>
<accession>A0A316V7I4</accession>
<gene>
    <name evidence="6" type="ORF">FA14DRAFT_114942</name>
</gene>
<name>A0A316V7I4_9BASI</name>
<feature type="domain" description="JmjC" evidence="5">
    <location>
        <begin position="360"/>
        <end position="571"/>
    </location>
</feature>
<evidence type="ECO:0000256" key="3">
    <source>
        <dbReference type="ARBA" id="ARBA00023242"/>
    </source>
</evidence>
<feature type="region of interest" description="Disordered" evidence="4">
    <location>
        <begin position="224"/>
        <end position="253"/>
    </location>
</feature>
<dbReference type="OrthoDB" id="1667110at2759"/>
<evidence type="ECO:0000256" key="2">
    <source>
        <dbReference type="ARBA" id="ARBA00022723"/>
    </source>
</evidence>
<evidence type="ECO:0000256" key="1">
    <source>
        <dbReference type="ARBA" id="ARBA00004123"/>
    </source>
</evidence>
<dbReference type="GO" id="GO:0046872">
    <property type="term" value="F:metal ion binding"/>
    <property type="evidence" value="ECO:0007669"/>
    <property type="project" value="UniProtKB-KW"/>
</dbReference>
<sequence length="609" mass="70016">FPKCRPCTVGADDHCLFQNIRVLPLNRNGKLSYCLWNRCIFRPLQMPLEEALLPNQADLNWSLDPATRTYMQYVCAKSLLPIFEKALEHSQTEEIVIRPREIQFRHYCDFCSTGLFVSSYLCRKCGQEYCPACQLRMLEQQGEPASHQKNGIYRCANDKVDTERYFHNAEDMLPVTSFSAEELESETKAMREIVQAHHSNDTLQNTPKDRRTSAMEQIMDSDLSDLSELSDRESSPAITEAISEPQSGTSAGMSEDCRVQRLLQSHAVTRFENDAMSEEQFLDVWREGIPLVVGGITPRLTWDPNAFQERYGEMMCTVVRSDEIGHGEMEDNDPSDYCKRLTVHQFFETFSMDADQRREFLGRGNWKLKDWPPAADLRTSFPDLYEDFNDFVPMPDHTRRDGCKNLSSLFAKNANTPDLGPKMYNAWPGDHKAGGQGTTKLHMDIADAVNVLLYASDDLRIVDGHAAAQWDIFRAEDADKIRKFLRQHFNTNEEDPIHSQKFFLDDHLLQKLYAEKGVYSWRILQRAGEAVFIPAGCAHQVCNLTDCIKIAVDFLSPYNIERCFKLTEEFRKVAGENVKSWKEDVLQLHSQLWYAWCTCKKLAEEEPPS</sequence>
<dbReference type="GO" id="GO:0000118">
    <property type="term" value="C:histone deacetylase complex"/>
    <property type="evidence" value="ECO:0007669"/>
    <property type="project" value="TreeGrafter"/>
</dbReference>